<keyword evidence="2" id="KW-1185">Reference proteome</keyword>
<dbReference type="EMBL" id="ADKM02000122">
    <property type="protein sequence ID" value="EGC01900.1"/>
    <property type="molecule type" value="Genomic_DNA"/>
</dbReference>
<dbReference type="AlphaFoldDB" id="E9SFZ5"/>
<comment type="caution">
    <text evidence="1">The sequence shown here is derived from an EMBL/GenBank/DDBJ whole genome shotgun (WGS) entry which is preliminary data.</text>
</comment>
<dbReference type="STRING" id="246199.CUS_7716"/>
<organism evidence="1 2">
    <name type="scientific">Ruminococcus albus 8</name>
    <dbReference type="NCBI Taxonomy" id="246199"/>
    <lineage>
        <taxon>Bacteria</taxon>
        <taxon>Bacillati</taxon>
        <taxon>Bacillota</taxon>
        <taxon>Clostridia</taxon>
        <taxon>Eubacteriales</taxon>
        <taxon>Oscillospiraceae</taxon>
        <taxon>Ruminococcus</taxon>
    </lineage>
</organism>
<name>E9SFZ5_RUMAL</name>
<evidence type="ECO:0000313" key="1">
    <source>
        <dbReference type="EMBL" id="EGC01900.1"/>
    </source>
</evidence>
<gene>
    <name evidence="1" type="ORF">CUS_7716</name>
</gene>
<dbReference type="Proteomes" id="UP000004259">
    <property type="component" value="Unassembled WGS sequence"/>
</dbReference>
<evidence type="ECO:0000313" key="2">
    <source>
        <dbReference type="Proteomes" id="UP000004259"/>
    </source>
</evidence>
<accession>E9SFZ5</accession>
<proteinExistence type="predicted"/>
<protein>
    <submittedName>
        <fullName evidence="1">Uncharacterized protein</fullName>
    </submittedName>
</protein>
<sequence>MLNKVEKDYSTVDELCDHDELSKFTRDEIKKAVTELCSGSLSLKWISRMAAFMR</sequence>
<reference evidence="1 2" key="1">
    <citation type="submission" date="2011-02" db="EMBL/GenBank/DDBJ databases">
        <authorList>
            <person name="Nelson K.E."/>
            <person name="Sutton G."/>
            <person name="Torralba M."/>
            <person name="Durkin S."/>
            <person name="Harkins D."/>
            <person name="Montgomery R."/>
            <person name="Ziemer C."/>
            <person name="Klaassens E."/>
            <person name="Ocuiv P."/>
            <person name="Morrison M."/>
        </authorList>
    </citation>
    <scope>NUCLEOTIDE SEQUENCE [LARGE SCALE GENOMIC DNA]</scope>
    <source>
        <strain evidence="1 2">8</strain>
    </source>
</reference>